<accession>A0ABQ4JME9</accession>
<dbReference type="Gene3D" id="3.30.70.20">
    <property type="match status" value="1"/>
</dbReference>
<evidence type="ECO:0000313" key="2">
    <source>
        <dbReference type="Proteomes" id="UP000653076"/>
    </source>
</evidence>
<gene>
    <name evidence="1" type="ORF">Vqi01_59230</name>
</gene>
<dbReference type="EMBL" id="BOPC01000141">
    <property type="protein sequence ID" value="GIJ30761.1"/>
    <property type="molecule type" value="Genomic_DNA"/>
</dbReference>
<proteinExistence type="predicted"/>
<sequence length="48" mass="5318">MYAAPEVFAFDEDEILTYQPEPPESQHDKVRAAVAACPVRAIRLVGES</sequence>
<evidence type="ECO:0008006" key="3">
    <source>
        <dbReference type="Google" id="ProtNLM"/>
    </source>
</evidence>
<dbReference type="Proteomes" id="UP000653076">
    <property type="component" value="Unassembled WGS sequence"/>
</dbReference>
<protein>
    <recommendedName>
        <fullName evidence="3">Ferredoxin</fullName>
    </recommendedName>
</protein>
<evidence type="ECO:0000313" key="1">
    <source>
        <dbReference type="EMBL" id="GIJ30761.1"/>
    </source>
</evidence>
<reference evidence="1 2" key="1">
    <citation type="submission" date="2021-01" db="EMBL/GenBank/DDBJ databases">
        <title>Whole genome shotgun sequence of Verrucosispora qiuiae NBRC 106684.</title>
        <authorList>
            <person name="Komaki H."/>
            <person name="Tamura T."/>
        </authorList>
    </citation>
    <scope>NUCLEOTIDE SEQUENCE [LARGE SCALE GENOMIC DNA]</scope>
    <source>
        <strain evidence="1 2">NBRC 106684</strain>
    </source>
</reference>
<comment type="caution">
    <text evidence="1">The sequence shown here is derived from an EMBL/GenBank/DDBJ whole genome shotgun (WGS) entry which is preliminary data.</text>
</comment>
<organism evidence="1 2">
    <name type="scientific">Micromonospora qiuiae</name>
    <dbReference type="NCBI Taxonomy" id="502268"/>
    <lineage>
        <taxon>Bacteria</taxon>
        <taxon>Bacillati</taxon>
        <taxon>Actinomycetota</taxon>
        <taxon>Actinomycetes</taxon>
        <taxon>Micromonosporales</taxon>
        <taxon>Micromonosporaceae</taxon>
        <taxon>Micromonospora</taxon>
    </lineage>
</organism>
<keyword evidence="2" id="KW-1185">Reference proteome</keyword>
<dbReference type="SUPFAM" id="SSF54862">
    <property type="entry name" value="4Fe-4S ferredoxins"/>
    <property type="match status" value="1"/>
</dbReference>
<name>A0ABQ4JME9_9ACTN</name>
<dbReference type="Pfam" id="PF13370">
    <property type="entry name" value="Fer4_13"/>
    <property type="match status" value="1"/>
</dbReference>